<dbReference type="Gene3D" id="1.20.1420.20">
    <property type="entry name" value="M75 peptidase, HXXE motif"/>
    <property type="match status" value="1"/>
</dbReference>
<dbReference type="PATRIC" id="fig|1278073.3.peg.5588"/>
<dbReference type="AlphaFoldDB" id="L7UGV7"/>
<evidence type="ECO:0000313" key="4">
    <source>
        <dbReference type="EMBL" id="AGC46787.1"/>
    </source>
</evidence>
<evidence type="ECO:0000256" key="1">
    <source>
        <dbReference type="ARBA" id="ARBA00004196"/>
    </source>
</evidence>
<dbReference type="PROSITE" id="PS51257">
    <property type="entry name" value="PROKAR_LIPOPROTEIN"/>
    <property type="match status" value="1"/>
</dbReference>
<accession>L7UGV7</accession>
<evidence type="ECO:0000313" key="5">
    <source>
        <dbReference type="Proteomes" id="UP000011131"/>
    </source>
</evidence>
<proteinExistence type="predicted"/>
<feature type="domain" description="Imelysin-like" evidence="3">
    <location>
        <begin position="70"/>
        <end position="387"/>
    </location>
</feature>
<dbReference type="CDD" id="cd14659">
    <property type="entry name" value="Imelysin-like_IPPA"/>
    <property type="match status" value="1"/>
</dbReference>
<dbReference type="STRING" id="1278073.MYSTI_05510"/>
<dbReference type="Pfam" id="PF09375">
    <property type="entry name" value="Peptidase_M75"/>
    <property type="match status" value="1"/>
</dbReference>
<dbReference type="InterPro" id="IPR038352">
    <property type="entry name" value="Imelysin_sf"/>
</dbReference>
<dbReference type="KEGG" id="msd:MYSTI_05510"/>
<dbReference type="Proteomes" id="UP000011131">
    <property type="component" value="Chromosome"/>
</dbReference>
<reference evidence="4 5" key="1">
    <citation type="journal article" date="2013" name="Genome Announc.">
        <title>Complete genome sequence of Myxococcus stipitatus strain DSM 14675, a fruiting myxobacterium.</title>
        <authorList>
            <person name="Huntley S."/>
            <person name="Kneip S."/>
            <person name="Treuner-Lange A."/>
            <person name="Sogaard-Andersen L."/>
        </authorList>
    </citation>
    <scope>NUCLEOTIDE SEQUENCE [LARGE SCALE GENOMIC DNA]</scope>
    <source>
        <strain evidence="5">DSM 14675 / JCM 12634 / Mx s8</strain>
    </source>
</reference>
<organism evidence="4 5">
    <name type="scientific">Myxococcus stipitatus (strain DSM 14675 / JCM 12634 / Mx s8)</name>
    <dbReference type="NCBI Taxonomy" id="1278073"/>
    <lineage>
        <taxon>Bacteria</taxon>
        <taxon>Pseudomonadati</taxon>
        <taxon>Myxococcota</taxon>
        <taxon>Myxococcia</taxon>
        <taxon>Myxococcales</taxon>
        <taxon>Cystobacterineae</taxon>
        <taxon>Myxococcaceae</taxon>
        <taxon>Myxococcus</taxon>
    </lineage>
</organism>
<dbReference type="EMBL" id="CP004025">
    <property type="protein sequence ID" value="AGC46787.1"/>
    <property type="molecule type" value="Genomic_DNA"/>
</dbReference>
<keyword evidence="2" id="KW-0732">Signal</keyword>
<comment type="subcellular location">
    <subcellularLocation>
        <location evidence="1">Cell envelope</location>
    </subcellularLocation>
</comment>
<dbReference type="InterPro" id="IPR034984">
    <property type="entry name" value="Imelysin-like_IPPA"/>
</dbReference>
<gene>
    <name evidence="4" type="ordered locus">MYSTI_05510</name>
</gene>
<dbReference type="HOGENOM" id="CLU_044588_0_0_7"/>
<dbReference type="eggNOG" id="COG3489">
    <property type="taxonomic scope" value="Bacteria"/>
</dbReference>
<evidence type="ECO:0000256" key="2">
    <source>
        <dbReference type="ARBA" id="ARBA00022729"/>
    </source>
</evidence>
<dbReference type="GO" id="GO:0030313">
    <property type="term" value="C:cell envelope"/>
    <property type="evidence" value="ECO:0007669"/>
    <property type="project" value="UniProtKB-SubCell"/>
</dbReference>
<dbReference type="InterPro" id="IPR018976">
    <property type="entry name" value="Imelysin-like"/>
</dbReference>
<name>L7UGV7_MYXSD</name>
<protein>
    <recommendedName>
        <fullName evidence="3">Imelysin-like domain-containing protein</fullName>
    </recommendedName>
</protein>
<keyword evidence="5" id="KW-1185">Reference proteome</keyword>
<evidence type="ECO:0000259" key="3">
    <source>
        <dbReference type="Pfam" id="PF09375"/>
    </source>
</evidence>
<sequence>MGKKPSMDHLTPSPFASRHPRAFLLLAALAFISGCKGSDKKETPGPTEPTPTETARVALLKATGVCVEKTARQFQTASVALSEAVSRYASQPDATNQAQARAAYHEAMDVWQVAEVMQVGPAAPRSAAGGAELRDNVYSWPLVSRCAVEEQIVSKSYEAESFPTSLVSRRGLYALEYLLFHEDASTACQGTSPIVAQGTWAALAADERAARKRAYAAVVAKDVSQRAAQLVKAWAADQDNFLQTLETAGSGNRVFPTSQAALNSVSDAMFYFEREGKDLKLARPLGLRECSTESCPEHLESQFAHRSKANLRANLQGFRLLAEGCGEGYSGTGFDDLLAASGAEALAQKMRERLVGVETALGRIEEADLKDALAADKASVRALHDAFKGVTDVLKTEMVTVLDLELPQSVEGDND</sequence>